<protein>
    <submittedName>
        <fullName evidence="8">Protoporphyrinogen oxidase</fullName>
        <ecNumber evidence="8">1.3.3.4</ecNumber>
    </submittedName>
</protein>
<gene>
    <name evidence="8" type="primary">hemG</name>
    <name evidence="8" type="ORF">QC815_12435</name>
</gene>
<keyword evidence="4 8" id="KW-0560">Oxidoreductase</keyword>
<dbReference type="Gene3D" id="1.10.3110.10">
    <property type="entry name" value="protoporphyrinogen ix oxidase, domain 3"/>
    <property type="match status" value="1"/>
</dbReference>
<dbReference type="Gene3D" id="3.50.50.60">
    <property type="entry name" value="FAD/NAD(P)-binding domain"/>
    <property type="match status" value="1"/>
</dbReference>
<evidence type="ECO:0000313" key="8">
    <source>
        <dbReference type="EMBL" id="MDR5875722.1"/>
    </source>
</evidence>
<proteinExistence type="predicted"/>
<evidence type="ECO:0000256" key="4">
    <source>
        <dbReference type="ARBA" id="ARBA00023002"/>
    </source>
</evidence>
<sequence>MQGATQAEEQSFLIIGGGITGLSLALELGRHNKSVTLVEADEHLGGNIRSVTEQGWHMELGPNTLMAQPSLYQLINSLNLTGKAIFPPEASRKRYVVKDSKLIALPDSLKSALKSPLIGFEGWRHLLMEPFRKPASHEETLAAFVRRRLGQNILSHFVDPFVSGVYAGAPERLSAKTAFPRLYYLEQTHGSLLRGGIAQIRYRKKRRAKDHEAGFPEEWRGKLVSFPEGLSTLTNGIRHELERLPNVRLVTGSRVEKISRENLTWHAVDQKGQAFVAHKLILTTPAHVSGSLLSNINAELQSELESIVYPPLAAVVLGYPERAVKHPLDGFGMLIPSKENKQTLGVLFSSTLFPQRAPKGHVLFTCFIGGRRNPAVNDQSDEQLVNTVSSDISQLLDIDTQPVFTKVARWSQAIPQYDIEHLARIAKIDKIAQAYAGLHLIGNWRDGISVGDCIDNGHVMAQTLLGTETHASTGASPSSNER</sequence>
<dbReference type="NCBIfam" id="TIGR00562">
    <property type="entry name" value="proto_IX_ox"/>
    <property type="match status" value="1"/>
</dbReference>
<keyword evidence="3" id="KW-0274">FAD</keyword>
<organism evidence="8 9">
    <name type="scientific">Vreelandella gomseomensis</name>
    <dbReference type="NCBI Taxonomy" id="370766"/>
    <lineage>
        <taxon>Bacteria</taxon>
        <taxon>Pseudomonadati</taxon>
        <taxon>Pseudomonadota</taxon>
        <taxon>Gammaproteobacteria</taxon>
        <taxon>Oceanospirillales</taxon>
        <taxon>Halomonadaceae</taxon>
        <taxon>Vreelandella</taxon>
    </lineage>
</organism>
<keyword evidence="9" id="KW-1185">Reference proteome</keyword>
<dbReference type="RefSeq" id="WP_310540044.1">
    <property type="nucleotide sequence ID" value="NZ_JARWAI010000009.1"/>
</dbReference>
<keyword evidence="2" id="KW-0285">Flavoprotein</keyword>
<dbReference type="InterPro" id="IPR050464">
    <property type="entry name" value="Zeta_carotene_desat/Oxidored"/>
</dbReference>
<dbReference type="SUPFAM" id="SSF54373">
    <property type="entry name" value="FAD-linked reductases, C-terminal domain"/>
    <property type="match status" value="1"/>
</dbReference>
<evidence type="ECO:0000256" key="6">
    <source>
        <dbReference type="ARBA" id="ARBA00023444"/>
    </source>
</evidence>
<dbReference type="EMBL" id="JARWAI010000009">
    <property type="protein sequence ID" value="MDR5875722.1"/>
    <property type="molecule type" value="Genomic_DNA"/>
</dbReference>
<dbReference type="InterPro" id="IPR036188">
    <property type="entry name" value="FAD/NAD-bd_sf"/>
</dbReference>
<dbReference type="InterPro" id="IPR004572">
    <property type="entry name" value="Protoporphyrinogen_oxidase"/>
</dbReference>
<reference evidence="8 9" key="1">
    <citation type="submission" date="2023-04" db="EMBL/GenBank/DDBJ databases">
        <title>A long-awaited taxogenomic arrangement of the family Halomonadaceae.</title>
        <authorList>
            <person name="De La Haba R."/>
            <person name="Chuvochina M."/>
            <person name="Wittouck S."/>
            <person name="Arahal D.R."/>
            <person name="Sanchez-Porro C."/>
            <person name="Hugenholtz P."/>
            <person name="Ventosa A."/>
        </authorList>
    </citation>
    <scope>NUCLEOTIDE SEQUENCE [LARGE SCALE GENOMIC DNA]</scope>
    <source>
        <strain evidence="8 9">DSM 18042</strain>
    </source>
</reference>
<dbReference type="InterPro" id="IPR002937">
    <property type="entry name" value="Amino_oxidase"/>
</dbReference>
<evidence type="ECO:0000313" key="9">
    <source>
        <dbReference type="Proteomes" id="UP001269267"/>
    </source>
</evidence>
<comment type="cofactor">
    <cofactor evidence="1">
        <name>FAD</name>
        <dbReference type="ChEBI" id="CHEBI:57692"/>
    </cofactor>
</comment>
<dbReference type="Proteomes" id="UP001269267">
    <property type="component" value="Unassembled WGS sequence"/>
</dbReference>
<dbReference type="PANTHER" id="PTHR42923">
    <property type="entry name" value="PROTOPORPHYRINOGEN OXIDASE"/>
    <property type="match status" value="1"/>
</dbReference>
<comment type="caution">
    <text evidence="8">The sequence shown here is derived from an EMBL/GenBank/DDBJ whole genome shotgun (WGS) entry which is preliminary data.</text>
</comment>
<name>A0ABU1GE13_9GAMM</name>
<dbReference type="SUPFAM" id="SSF51905">
    <property type="entry name" value="FAD/NAD(P)-binding domain"/>
    <property type="match status" value="1"/>
</dbReference>
<dbReference type="Pfam" id="PF01593">
    <property type="entry name" value="Amino_oxidase"/>
    <property type="match status" value="1"/>
</dbReference>
<dbReference type="GO" id="GO:0004729">
    <property type="term" value="F:oxygen-dependent protoporphyrinogen oxidase activity"/>
    <property type="evidence" value="ECO:0007669"/>
    <property type="project" value="UniProtKB-EC"/>
</dbReference>
<keyword evidence="5" id="KW-0350">Heme biosynthesis</keyword>
<evidence type="ECO:0000256" key="1">
    <source>
        <dbReference type="ARBA" id="ARBA00001974"/>
    </source>
</evidence>
<feature type="domain" description="Amine oxidase" evidence="7">
    <location>
        <begin position="19"/>
        <end position="464"/>
    </location>
</feature>
<dbReference type="Gene3D" id="3.90.660.20">
    <property type="entry name" value="Protoporphyrinogen oxidase, mitochondrial, domain 2"/>
    <property type="match status" value="1"/>
</dbReference>
<evidence type="ECO:0000259" key="7">
    <source>
        <dbReference type="Pfam" id="PF01593"/>
    </source>
</evidence>
<evidence type="ECO:0000256" key="5">
    <source>
        <dbReference type="ARBA" id="ARBA00023133"/>
    </source>
</evidence>
<accession>A0ABU1GE13</accession>
<evidence type="ECO:0000256" key="2">
    <source>
        <dbReference type="ARBA" id="ARBA00022630"/>
    </source>
</evidence>
<dbReference type="PANTHER" id="PTHR42923:SF3">
    <property type="entry name" value="PROTOPORPHYRINOGEN OXIDASE"/>
    <property type="match status" value="1"/>
</dbReference>
<comment type="pathway">
    <text evidence="6">Porphyrin-containing compound metabolism.</text>
</comment>
<evidence type="ECO:0000256" key="3">
    <source>
        <dbReference type="ARBA" id="ARBA00022827"/>
    </source>
</evidence>
<dbReference type="EC" id="1.3.3.4" evidence="8"/>